<dbReference type="Gene3D" id="3.20.20.100">
    <property type="entry name" value="NADP-dependent oxidoreductase domain"/>
    <property type="match status" value="1"/>
</dbReference>
<dbReference type="InterPro" id="IPR023210">
    <property type="entry name" value="NADP_OxRdtase_dom"/>
</dbReference>
<dbReference type="PANTHER" id="PTHR43364">
    <property type="entry name" value="NADH-SPECIFIC METHYLGLYOXAL REDUCTASE-RELATED"/>
    <property type="match status" value="1"/>
</dbReference>
<accession>A0ABT5HSB3</accession>
<sequence length="342" mass="37745">MQYRQLGRSGLKVPVLSFGTGTFGGQGDMFSKWGATDVREATRLVDVCLEHGVNFFDTADVYSRGVSEEILGAAIKGRRNDVLISTKTTFTMGSGPNDKGSSRYHILRSVESSLKRLGTDHIDVYFMHGFDALTPVEEVLSTLDTLITSGKVRYIGASNFSGWHLMKSLATSDRLGLSRYVAYQGYYSLIGREYEWELMPLALDQGVGTMVWSPLGWGRLTGKIRRDQPATDGRIAQGGEGGGPPVDNERLYNVVDVLAELAEETGKTIPQVALNWLLQRPGIANIVVGARNEDQLIANLGAVGWDLTPEQVARLDAVSRVQPIYPYWHQMGFDRNPKPTVW</sequence>
<dbReference type="InterPro" id="IPR050523">
    <property type="entry name" value="AKR_Detox_Biosynth"/>
</dbReference>
<organism evidence="3 4">
    <name type="scientific">Asticcacaulis aquaticus</name>
    <dbReference type="NCBI Taxonomy" id="2984212"/>
    <lineage>
        <taxon>Bacteria</taxon>
        <taxon>Pseudomonadati</taxon>
        <taxon>Pseudomonadota</taxon>
        <taxon>Alphaproteobacteria</taxon>
        <taxon>Caulobacterales</taxon>
        <taxon>Caulobacteraceae</taxon>
        <taxon>Asticcacaulis</taxon>
    </lineage>
</organism>
<feature type="region of interest" description="Disordered" evidence="1">
    <location>
        <begin position="228"/>
        <end position="247"/>
    </location>
</feature>
<gene>
    <name evidence="3" type="ORF">PQU92_06605</name>
</gene>
<evidence type="ECO:0000256" key="1">
    <source>
        <dbReference type="SAM" id="MobiDB-lite"/>
    </source>
</evidence>
<name>A0ABT5HSB3_9CAUL</name>
<dbReference type="RefSeq" id="WP_272747425.1">
    <property type="nucleotide sequence ID" value="NZ_JAQQKX010000004.1"/>
</dbReference>
<keyword evidence="4" id="KW-1185">Reference proteome</keyword>
<dbReference type="EMBL" id="JAQQKX010000004">
    <property type="protein sequence ID" value="MDC7682939.1"/>
    <property type="molecule type" value="Genomic_DNA"/>
</dbReference>
<dbReference type="PRINTS" id="PR00069">
    <property type="entry name" value="ALDKETRDTASE"/>
</dbReference>
<evidence type="ECO:0000313" key="3">
    <source>
        <dbReference type="EMBL" id="MDC7682939.1"/>
    </source>
</evidence>
<dbReference type="Proteomes" id="UP001214854">
    <property type="component" value="Unassembled WGS sequence"/>
</dbReference>
<evidence type="ECO:0000259" key="2">
    <source>
        <dbReference type="Pfam" id="PF00248"/>
    </source>
</evidence>
<evidence type="ECO:0000313" key="4">
    <source>
        <dbReference type="Proteomes" id="UP001214854"/>
    </source>
</evidence>
<dbReference type="PANTHER" id="PTHR43364:SF18">
    <property type="entry name" value="OXIDOREDUCTASE"/>
    <property type="match status" value="1"/>
</dbReference>
<reference evidence="3 4" key="1">
    <citation type="submission" date="2023-01" db="EMBL/GenBank/DDBJ databases">
        <title>Novel species of the genus Asticcacaulis isolated from rivers.</title>
        <authorList>
            <person name="Lu H."/>
        </authorList>
    </citation>
    <scope>NUCLEOTIDE SEQUENCE [LARGE SCALE GENOMIC DNA]</scope>
    <source>
        <strain evidence="3 4">BYS171W</strain>
    </source>
</reference>
<dbReference type="InterPro" id="IPR036812">
    <property type="entry name" value="NAD(P)_OxRdtase_dom_sf"/>
</dbReference>
<protein>
    <submittedName>
        <fullName evidence="3">Aldo/keto reductase</fullName>
    </submittedName>
</protein>
<dbReference type="CDD" id="cd19091">
    <property type="entry name" value="AKR_PsAKR"/>
    <property type="match status" value="1"/>
</dbReference>
<dbReference type="SUPFAM" id="SSF51430">
    <property type="entry name" value="NAD(P)-linked oxidoreductase"/>
    <property type="match status" value="1"/>
</dbReference>
<proteinExistence type="predicted"/>
<feature type="domain" description="NADP-dependent oxidoreductase" evidence="2">
    <location>
        <begin position="16"/>
        <end position="319"/>
    </location>
</feature>
<dbReference type="Pfam" id="PF00248">
    <property type="entry name" value="Aldo_ket_red"/>
    <property type="match status" value="1"/>
</dbReference>
<dbReference type="InterPro" id="IPR020471">
    <property type="entry name" value="AKR"/>
</dbReference>
<comment type="caution">
    <text evidence="3">The sequence shown here is derived from an EMBL/GenBank/DDBJ whole genome shotgun (WGS) entry which is preliminary data.</text>
</comment>